<dbReference type="AlphaFoldDB" id="A0A078F831"/>
<keyword evidence="2" id="KW-1185">Reference proteome</keyword>
<sequence>MGKISRPKTWSRWLEVPTRQCGSECFTNSTNATTILYASNTS</sequence>
<reference evidence="1 2" key="1">
    <citation type="journal article" date="2014" name="Science">
        <title>Plant genetics. Early allopolyploid evolution in the post-Neolithic Brassica napus oilseed genome.</title>
        <authorList>
            <person name="Chalhoub B."/>
            <person name="Denoeud F."/>
            <person name="Liu S."/>
            <person name="Parkin I.A."/>
            <person name="Tang H."/>
            <person name="Wang X."/>
            <person name="Chiquet J."/>
            <person name="Belcram H."/>
            <person name="Tong C."/>
            <person name="Samans B."/>
            <person name="Correa M."/>
            <person name="Da Silva C."/>
            <person name="Just J."/>
            <person name="Falentin C."/>
            <person name="Koh C.S."/>
            <person name="Le Clainche I."/>
            <person name="Bernard M."/>
            <person name="Bento P."/>
            <person name="Noel B."/>
            <person name="Labadie K."/>
            <person name="Alberti A."/>
            <person name="Charles M."/>
            <person name="Arnaud D."/>
            <person name="Guo H."/>
            <person name="Daviaud C."/>
            <person name="Alamery S."/>
            <person name="Jabbari K."/>
            <person name="Zhao M."/>
            <person name="Edger P.P."/>
            <person name="Chelaifa H."/>
            <person name="Tack D."/>
            <person name="Lassalle G."/>
            <person name="Mestiri I."/>
            <person name="Schnel N."/>
            <person name="Le Paslier M.C."/>
            <person name="Fan G."/>
            <person name="Renault V."/>
            <person name="Bayer P.E."/>
            <person name="Golicz A.A."/>
            <person name="Manoli S."/>
            <person name="Lee T.H."/>
            <person name="Thi V.H."/>
            <person name="Chalabi S."/>
            <person name="Hu Q."/>
            <person name="Fan C."/>
            <person name="Tollenaere R."/>
            <person name="Lu Y."/>
            <person name="Battail C."/>
            <person name="Shen J."/>
            <person name="Sidebottom C.H."/>
            <person name="Wang X."/>
            <person name="Canaguier A."/>
            <person name="Chauveau A."/>
            <person name="Berard A."/>
            <person name="Deniot G."/>
            <person name="Guan M."/>
            <person name="Liu Z."/>
            <person name="Sun F."/>
            <person name="Lim Y.P."/>
            <person name="Lyons E."/>
            <person name="Town C.D."/>
            <person name="Bancroft I."/>
            <person name="Wang X."/>
            <person name="Meng J."/>
            <person name="Ma J."/>
            <person name="Pires J.C."/>
            <person name="King G.J."/>
            <person name="Brunel D."/>
            <person name="Delourme R."/>
            <person name="Renard M."/>
            <person name="Aury J.M."/>
            <person name="Adams K.L."/>
            <person name="Batley J."/>
            <person name="Snowdon R.J."/>
            <person name="Tost J."/>
            <person name="Edwards D."/>
            <person name="Zhou Y."/>
            <person name="Hua W."/>
            <person name="Sharpe A.G."/>
            <person name="Paterson A.H."/>
            <person name="Guan C."/>
            <person name="Wincker P."/>
        </authorList>
    </citation>
    <scope>NUCLEOTIDE SEQUENCE [LARGE SCALE GENOMIC DNA]</scope>
    <source>
        <strain evidence="2">cv. Darmor-bzh</strain>
    </source>
</reference>
<dbReference type="PaxDb" id="3708-A0A078F831"/>
<dbReference type="Gramene" id="CDY09189">
    <property type="protein sequence ID" value="CDY09189"/>
    <property type="gene ID" value="GSBRNA2T00001426001"/>
</dbReference>
<accession>A0A078F831</accession>
<evidence type="ECO:0000313" key="1">
    <source>
        <dbReference type="EMBL" id="CDY09189.1"/>
    </source>
</evidence>
<dbReference type="Proteomes" id="UP000028999">
    <property type="component" value="Unassembled WGS sequence"/>
</dbReference>
<proteinExistence type="predicted"/>
<protein>
    <submittedName>
        <fullName evidence="1">BnaA02g06150D protein</fullName>
    </submittedName>
</protein>
<gene>
    <name evidence="1" type="primary">BnaA02g06150D</name>
    <name evidence="1" type="ORF">GSBRNA2T00001426001</name>
</gene>
<name>A0A078F831_BRANA</name>
<dbReference type="EMBL" id="LK031993">
    <property type="protein sequence ID" value="CDY09189.1"/>
    <property type="molecule type" value="Genomic_DNA"/>
</dbReference>
<organism evidence="1 2">
    <name type="scientific">Brassica napus</name>
    <name type="common">Rape</name>
    <dbReference type="NCBI Taxonomy" id="3708"/>
    <lineage>
        <taxon>Eukaryota</taxon>
        <taxon>Viridiplantae</taxon>
        <taxon>Streptophyta</taxon>
        <taxon>Embryophyta</taxon>
        <taxon>Tracheophyta</taxon>
        <taxon>Spermatophyta</taxon>
        <taxon>Magnoliopsida</taxon>
        <taxon>eudicotyledons</taxon>
        <taxon>Gunneridae</taxon>
        <taxon>Pentapetalae</taxon>
        <taxon>rosids</taxon>
        <taxon>malvids</taxon>
        <taxon>Brassicales</taxon>
        <taxon>Brassicaceae</taxon>
        <taxon>Brassiceae</taxon>
        <taxon>Brassica</taxon>
    </lineage>
</organism>
<evidence type="ECO:0000313" key="2">
    <source>
        <dbReference type="Proteomes" id="UP000028999"/>
    </source>
</evidence>